<dbReference type="Proteomes" id="UP000263486">
    <property type="component" value="Unassembled WGS sequence"/>
</dbReference>
<proteinExistence type="predicted"/>
<organism evidence="2 3">
    <name type="scientific">Psychrilyobacter piezotolerans</name>
    <dbReference type="NCBI Taxonomy" id="2293438"/>
    <lineage>
        <taxon>Bacteria</taxon>
        <taxon>Fusobacteriati</taxon>
        <taxon>Fusobacteriota</taxon>
        <taxon>Fusobacteriia</taxon>
        <taxon>Fusobacteriales</taxon>
        <taxon>Fusobacteriaceae</taxon>
        <taxon>Psychrilyobacter</taxon>
    </lineage>
</organism>
<dbReference type="EMBL" id="QUAJ01000002">
    <property type="protein sequence ID" value="REI42970.1"/>
    <property type="molecule type" value="Genomic_DNA"/>
</dbReference>
<sequence length="313" mass="37385">MYKLTILLLTILEARITYMAFYLESLKFSNFLILHGLVALVLFFPNQYNKRDIFMSNRLTVAIPFVGIFLYLIDLVFFRGNDFKVVEEGFDFEKYLDKEKFLKEVELREELKLIGANTKGIDEKKEFITKLKPRDIKIRVRMLKKGLVDKDIEVVHYSAVVFNQLSENFEKQLKKYKKLYNKSKLRKDFQNLIGFYGKYLEVGILEGEILKVYREDYIKLLEERILIDDELEDHIKILGMYITLKNYSEAEKRGEKLLEKYINNSRIYEIMAKVYYESDNLEGLKKIYYECLKRDIDNSEVLENIFKICGIER</sequence>
<dbReference type="RefSeq" id="WP_114641201.1">
    <property type="nucleotide sequence ID" value="NZ_JAACIO010000002.1"/>
</dbReference>
<feature type="transmembrane region" description="Helical" evidence="1">
    <location>
        <begin position="29"/>
        <end position="47"/>
    </location>
</feature>
<evidence type="ECO:0000313" key="2">
    <source>
        <dbReference type="EMBL" id="REI42970.1"/>
    </source>
</evidence>
<accession>A0ABX9KKN0</accession>
<dbReference type="SUPFAM" id="SSF48452">
    <property type="entry name" value="TPR-like"/>
    <property type="match status" value="1"/>
</dbReference>
<comment type="caution">
    <text evidence="2">The sequence shown here is derived from an EMBL/GenBank/DDBJ whole genome shotgun (WGS) entry which is preliminary data.</text>
</comment>
<evidence type="ECO:0000313" key="3">
    <source>
        <dbReference type="Proteomes" id="UP000263486"/>
    </source>
</evidence>
<protein>
    <submittedName>
        <fullName evidence="2">Uncharacterized protein</fullName>
    </submittedName>
</protein>
<evidence type="ECO:0000256" key="1">
    <source>
        <dbReference type="SAM" id="Phobius"/>
    </source>
</evidence>
<keyword evidence="3" id="KW-1185">Reference proteome</keyword>
<feature type="transmembrane region" description="Helical" evidence="1">
    <location>
        <begin position="59"/>
        <end position="78"/>
    </location>
</feature>
<dbReference type="Gene3D" id="1.25.40.10">
    <property type="entry name" value="Tetratricopeptide repeat domain"/>
    <property type="match status" value="1"/>
</dbReference>
<keyword evidence="1" id="KW-1133">Transmembrane helix</keyword>
<gene>
    <name evidence="2" type="ORF">DYH56_02150</name>
</gene>
<name>A0ABX9KKN0_9FUSO</name>
<reference evidence="2 3" key="1">
    <citation type="submission" date="2018-08" db="EMBL/GenBank/DDBJ databases">
        <title>Draft genome sequence of Psychrilyobacter sp. strain SD5 isolated from Black Sea water.</title>
        <authorList>
            <person name="Yadav S."/>
            <person name="Villanueva L."/>
            <person name="Damste J.S.S."/>
        </authorList>
    </citation>
    <scope>NUCLEOTIDE SEQUENCE [LARGE SCALE GENOMIC DNA]</scope>
    <source>
        <strain evidence="2 3">SD5</strain>
    </source>
</reference>
<keyword evidence="1" id="KW-0812">Transmembrane</keyword>
<keyword evidence="1" id="KW-0472">Membrane</keyword>
<dbReference type="InterPro" id="IPR011990">
    <property type="entry name" value="TPR-like_helical_dom_sf"/>
</dbReference>